<dbReference type="Proteomes" id="UP001519460">
    <property type="component" value="Unassembled WGS sequence"/>
</dbReference>
<protein>
    <recommendedName>
        <fullName evidence="1">Hedgehog N-terminal signalling domain-containing protein</fullName>
    </recommendedName>
</protein>
<sequence>EEVQFGNRVFTVAQSGECAGADYTDPKQTGSYLLSSAGKNSGLRTLSMDIQLIHYRASSSAASCFRAHPVFIACVQKALSELKTNKKRAIVTQGYRLPSDVSGSTAPEEIFAAAGTAITLLPTSRDPADLIGIARALLKHCPAPLERISRNMGIVMQQNTVVVFMGGPSDPPLLSVDGYTLMSQAEFMSDALAAINTGLEAGKPTTECSLFTTLTSGMWFPENSAGVDSTVGPVDMAVTRDTATDFERLVQYLGTNVQFDNADAWCGQSGQSCAHCQSGPVDARLGQRCTARMMTSRMSDVLVRLQKLVREKMSDGVLVLEAWDEDYPGHVATDSIHREGRALKVRLTSGSAAGLSQLSNLAICAKADFVQHNGDHLLLAVQKQHGTVASVSQFAKAALVRVEPPTIKQHLVQLPDYFSEADHAQLPVFDSAGREELEIARHTKLGYFVSPHSRYFRLSRHVADCFSTLQDYFDQRKDTDGLVRLEVVRGFLTTPERDETLRATDSRYASGILGQSFEVRADSSQSITNVSLAAIARLAVIRCTPEFKKADSEIGVGLYHDRVYVDMRDTFKFWNPSGSFSTQVKSAAEFRVYMQQLFEAAYGSRIIDPDLPAEAEALADPPARQSPLYRYTHPERVLRRRRRQATSPTECQPKRNTAFCSLSQRARRDLVTTWWKEAEKMHNYHDVNETKAAFEGCFGDCGTCLSGDVYDDKVEHCSNYFHWSPFSIVPPYGSTFNLFPRERGDLRARACPVVNLFEASFRADPARSVSQELYPQTENPSPVAELLQQLYVTHAEGKVKVWVYDETDISAMKNTLE</sequence>
<dbReference type="SUPFAM" id="SSF55166">
    <property type="entry name" value="Hedgehog/DD-peptidase"/>
    <property type="match status" value="1"/>
</dbReference>
<dbReference type="AlphaFoldDB" id="A0ABD0M6N5"/>
<feature type="domain" description="Hedgehog N-terminal signalling" evidence="1">
    <location>
        <begin position="290"/>
        <end position="373"/>
    </location>
</feature>
<dbReference type="Pfam" id="PF01085">
    <property type="entry name" value="HH_signal"/>
    <property type="match status" value="1"/>
</dbReference>
<name>A0ABD0M6N5_9CAEN</name>
<feature type="non-terminal residue" evidence="2">
    <location>
        <position position="817"/>
    </location>
</feature>
<reference evidence="2 3" key="1">
    <citation type="journal article" date="2023" name="Sci. Data">
        <title>Genome assembly of the Korean intertidal mud-creeper Batillaria attramentaria.</title>
        <authorList>
            <person name="Patra A.K."/>
            <person name="Ho P.T."/>
            <person name="Jun S."/>
            <person name="Lee S.J."/>
            <person name="Kim Y."/>
            <person name="Won Y.J."/>
        </authorList>
    </citation>
    <scope>NUCLEOTIDE SEQUENCE [LARGE SCALE GENOMIC DNA]</scope>
    <source>
        <strain evidence="2">Wonlab-2016</strain>
    </source>
</reference>
<dbReference type="EMBL" id="JACVVK020000004">
    <property type="protein sequence ID" value="KAK7507165.1"/>
    <property type="molecule type" value="Genomic_DNA"/>
</dbReference>
<evidence type="ECO:0000313" key="2">
    <source>
        <dbReference type="EMBL" id="KAK7507165.1"/>
    </source>
</evidence>
<comment type="caution">
    <text evidence="2">The sequence shown here is derived from an EMBL/GenBank/DDBJ whole genome shotgun (WGS) entry which is preliminary data.</text>
</comment>
<dbReference type="PANTHER" id="PTHR11889:SF31">
    <property type="entry name" value="PROTEIN HEDGEHOG"/>
    <property type="match status" value="1"/>
</dbReference>
<dbReference type="PANTHER" id="PTHR11889">
    <property type="entry name" value="HEDGEHOG"/>
    <property type="match status" value="1"/>
</dbReference>
<accession>A0ABD0M6N5</accession>
<keyword evidence="3" id="KW-1185">Reference proteome</keyword>
<feature type="non-terminal residue" evidence="2">
    <location>
        <position position="1"/>
    </location>
</feature>
<dbReference type="InterPro" id="IPR009045">
    <property type="entry name" value="Zn_M74/Hedgehog-like"/>
</dbReference>
<organism evidence="2 3">
    <name type="scientific">Batillaria attramentaria</name>
    <dbReference type="NCBI Taxonomy" id="370345"/>
    <lineage>
        <taxon>Eukaryota</taxon>
        <taxon>Metazoa</taxon>
        <taxon>Spiralia</taxon>
        <taxon>Lophotrochozoa</taxon>
        <taxon>Mollusca</taxon>
        <taxon>Gastropoda</taxon>
        <taxon>Caenogastropoda</taxon>
        <taxon>Sorbeoconcha</taxon>
        <taxon>Cerithioidea</taxon>
        <taxon>Batillariidae</taxon>
        <taxon>Batillaria</taxon>
    </lineage>
</organism>
<dbReference type="Gene3D" id="3.30.1380.10">
    <property type="match status" value="1"/>
</dbReference>
<dbReference type="InterPro" id="IPR000320">
    <property type="entry name" value="Hedgehog_signalling_dom"/>
</dbReference>
<evidence type="ECO:0000313" key="3">
    <source>
        <dbReference type="Proteomes" id="UP001519460"/>
    </source>
</evidence>
<gene>
    <name evidence="2" type="ORF">BaRGS_00001100</name>
</gene>
<proteinExistence type="predicted"/>
<dbReference type="InterPro" id="IPR050387">
    <property type="entry name" value="Hedgehog_Signaling"/>
</dbReference>
<evidence type="ECO:0000259" key="1">
    <source>
        <dbReference type="Pfam" id="PF01085"/>
    </source>
</evidence>